<dbReference type="InterPro" id="IPR039564">
    <property type="entry name" value="Peptidase_C39-like"/>
</dbReference>
<dbReference type="PANTHER" id="PTHR38340:SF1">
    <property type="entry name" value="S-LAYER PROTEIN"/>
    <property type="match status" value="1"/>
</dbReference>
<keyword evidence="2" id="KW-0964">Secreted</keyword>
<dbReference type="RefSeq" id="WP_169657608.1">
    <property type="nucleotide sequence ID" value="NZ_JABANE010000039.1"/>
</dbReference>
<dbReference type="Gene3D" id="3.90.70.10">
    <property type="entry name" value="Cysteine proteinases"/>
    <property type="match status" value="1"/>
</dbReference>
<dbReference type="Proteomes" id="UP000576082">
    <property type="component" value="Unassembled WGS sequence"/>
</dbReference>
<comment type="caution">
    <text evidence="5">The sequence shown here is derived from an EMBL/GenBank/DDBJ whole genome shotgun (WGS) entry which is preliminary data.</text>
</comment>
<sequence length="509" mass="55027">MKKVTHFLLLLALVCITACSVKEQLQPEDESTIEESNKRQAVSKTIYGTSNSDFIEGTSLSEEILAYAADDQVYANAGDDVIYGGKGNDFLQGNSGSDIIRGDRGLDKLYGGTGNDDLYGGKDNDDLHGEDGNDHLYGDKGNDMLYGGLGNDNYYYALYGGYDVISDDGGSDLLFLEGISANQVAVSYSGSDVVLNVPSGRITIKNSSVEGVYANGQSVGIGGNSPTPSIGQFYYSSAPLEVNTNEEIVVNLLESSNTSISRSYAVEVVVQRSSGSWVIASGNMSINAGSTQTSRTFTSQLNQTGQIYTTIKVYNANKTKLLAIRQGTYPDNIGGGSNYITGVPYYWQLDNSVYPYSSCQNTAIAMVINYYGGNTTPDQITNYYGKNQAQTVPGFQSVFNSEAAYAGLNVRDAGTQYGSLSQLNRLLSEGKPVMAHGYTTSYGHLVVFLGFDGTYYYVNDPYGAWDGGYGSSGYYKTRTAGKAVKYHKDDVRAAFAPDGYVWLHEIYFM</sequence>
<reference evidence="5 6" key="1">
    <citation type="submission" date="2020-04" db="EMBL/GenBank/DDBJ databases">
        <title>Flammeovirga sp. SR4, a novel species isolated from seawater.</title>
        <authorList>
            <person name="Wang X."/>
        </authorList>
    </citation>
    <scope>NUCLEOTIDE SEQUENCE [LARGE SCALE GENOMIC DNA]</scope>
    <source>
        <strain evidence="5 6">ATCC 23126</strain>
    </source>
</reference>
<accession>A0A7X9RV77</accession>
<dbReference type="AlphaFoldDB" id="A0A7X9RV77"/>
<dbReference type="GO" id="GO:0005576">
    <property type="term" value="C:extracellular region"/>
    <property type="evidence" value="ECO:0007669"/>
    <property type="project" value="UniProtKB-SubCell"/>
</dbReference>
<comment type="subcellular location">
    <subcellularLocation>
        <location evidence="1">Secreted</location>
    </subcellularLocation>
</comment>
<feature type="domain" description="Peptidase C39-like" evidence="4">
    <location>
        <begin position="342"/>
        <end position="462"/>
    </location>
</feature>
<dbReference type="InterPro" id="IPR018511">
    <property type="entry name" value="Hemolysin-typ_Ca-bd_CS"/>
</dbReference>
<feature type="chain" id="PRO_5030904793" description="Peptidase C39-like domain-containing protein" evidence="3">
    <location>
        <begin position="24"/>
        <end position="509"/>
    </location>
</feature>
<evidence type="ECO:0000313" key="5">
    <source>
        <dbReference type="EMBL" id="NME69330.1"/>
    </source>
</evidence>
<dbReference type="PANTHER" id="PTHR38340">
    <property type="entry name" value="S-LAYER PROTEIN"/>
    <property type="match status" value="1"/>
</dbReference>
<protein>
    <recommendedName>
        <fullName evidence="4">Peptidase C39-like domain-containing protein</fullName>
    </recommendedName>
</protein>
<proteinExistence type="predicted"/>
<gene>
    <name evidence="5" type="ORF">HHU12_15245</name>
</gene>
<dbReference type="SUPFAM" id="SSF51120">
    <property type="entry name" value="beta-Roll"/>
    <property type="match status" value="2"/>
</dbReference>
<dbReference type="Gene3D" id="2.150.10.10">
    <property type="entry name" value="Serralysin-like metalloprotease, C-terminal"/>
    <property type="match status" value="2"/>
</dbReference>
<evidence type="ECO:0000256" key="2">
    <source>
        <dbReference type="ARBA" id="ARBA00022525"/>
    </source>
</evidence>
<feature type="signal peptide" evidence="3">
    <location>
        <begin position="1"/>
        <end position="23"/>
    </location>
</feature>
<dbReference type="Pfam" id="PF13529">
    <property type="entry name" value="Peptidase_C39_2"/>
    <property type="match status" value="1"/>
</dbReference>
<dbReference type="InterPro" id="IPR011049">
    <property type="entry name" value="Serralysin-like_metalloprot_C"/>
</dbReference>
<dbReference type="PRINTS" id="PR00313">
    <property type="entry name" value="CABNDNGRPT"/>
</dbReference>
<evidence type="ECO:0000256" key="3">
    <source>
        <dbReference type="SAM" id="SignalP"/>
    </source>
</evidence>
<dbReference type="PROSITE" id="PS00330">
    <property type="entry name" value="HEMOLYSIN_CALCIUM"/>
    <property type="match status" value="1"/>
</dbReference>
<keyword evidence="6" id="KW-1185">Reference proteome</keyword>
<dbReference type="InterPro" id="IPR050557">
    <property type="entry name" value="RTX_toxin/Mannuronan_C5-epim"/>
</dbReference>
<evidence type="ECO:0000313" key="6">
    <source>
        <dbReference type="Proteomes" id="UP000576082"/>
    </source>
</evidence>
<name>A0A7X9RV77_9BACT</name>
<dbReference type="EMBL" id="JABANE010000039">
    <property type="protein sequence ID" value="NME69330.1"/>
    <property type="molecule type" value="Genomic_DNA"/>
</dbReference>
<evidence type="ECO:0000256" key="1">
    <source>
        <dbReference type="ARBA" id="ARBA00004613"/>
    </source>
</evidence>
<organism evidence="5 6">
    <name type="scientific">Flammeovirga aprica JL-4</name>
    <dbReference type="NCBI Taxonomy" id="694437"/>
    <lineage>
        <taxon>Bacteria</taxon>
        <taxon>Pseudomonadati</taxon>
        <taxon>Bacteroidota</taxon>
        <taxon>Cytophagia</taxon>
        <taxon>Cytophagales</taxon>
        <taxon>Flammeovirgaceae</taxon>
        <taxon>Flammeovirga</taxon>
    </lineage>
</organism>
<evidence type="ECO:0000259" key="4">
    <source>
        <dbReference type="Pfam" id="PF13529"/>
    </source>
</evidence>
<dbReference type="Pfam" id="PF00353">
    <property type="entry name" value="HemolysinCabind"/>
    <property type="match status" value="2"/>
</dbReference>
<dbReference type="GO" id="GO:0005509">
    <property type="term" value="F:calcium ion binding"/>
    <property type="evidence" value="ECO:0007669"/>
    <property type="project" value="InterPro"/>
</dbReference>
<keyword evidence="3" id="KW-0732">Signal</keyword>
<dbReference type="InterPro" id="IPR001343">
    <property type="entry name" value="Hemolysn_Ca-bd"/>
</dbReference>